<evidence type="ECO:0000313" key="2">
    <source>
        <dbReference type="EMBL" id="MFD2600607.1"/>
    </source>
</evidence>
<evidence type="ECO:0008006" key="4">
    <source>
        <dbReference type="Google" id="ProtNLM"/>
    </source>
</evidence>
<keyword evidence="3" id="KW-1185">Reference proteome</keyword>
<dbReference type="EMBL" id="JBHUMD010000003">
    <property type="protein sequence ID" value="MFD2600607.1"/>
    <property type="molecule type" value="Genomic_DNA"/>
</dbReference>
<protein>
    <recommendedName>
        <fullName evidence="4">DUF2946 domain-containing protein</fullName>
    </recommendedName>
</protein>
<name>A0ABW5NS19_9FLAO</name>
<evidence type="ECO:0000256" key="1">
    <source>
        <dbReference type="SAM" id="SignalP"/>
    </source>
</evidence>
<organism evidence="2 3">
    <name type="scientific">Flavobacterium suzhouense</name>
    <dbReference type="NCBI Taxonomy" id="1529638"/>
    <lineage>
        <taxon>Bacteria</taxon>
        <taxon>Pseudomonadati</taxon>
        <taxon>Bacteroidota</taxon>
        <taxon>Flavobacteriia</taxon>
        <taxon>Flavobacteriales</taxon>
        <taxon>Flavobacteriaceae</taxon>
        <taxon>Flavobacterium</taxon>
    </lineage>
</organism>
<reference evidence="3" key="1">
    <citation type="journal article" date="2019" name="Int. J. Syst. Evol. Microbiol.">
        <title>The Global Catalogue of Microorganisms (GCM) 10K type strain sequencing project: providing services to taxonomists for standard genome sequencing and annotation.</title>
        <authorList>
            <consortium name="The Broad Institute Genomics Platform"/>
            <consortium name="The Broad Institute Genome Sequencing Center for Infectious Disease"/>
            <person name="Wu L."/>
            <person name="Ma J."/>
        </authorList>
    </citation>
    <scope>NUCLEOTIDE SEQUENCE [LARGE SCALE GENOMIC DNA]</scope>
    <source>
        <strain evidence="3">KCTC 42107</strain>
    </source>
</reference>
<dbReference type="Proteomes" id="UP001597480">
    <property type="component" value="Unassembled WGS sequence"/>
</dbReference>
<gene>
    <name evidence="2" type="ORF">ACFSR3_00945</name>
</gene>
<comment type="caution">
    <text evidence="2">The sequence shown here is derived from an EMBL/GenBank/DDBJ whole genome shotgun (WGS) entry which is preliminary data.</text>
</comment>
<dbReference type="RefSeq" id="WP_379819311.1">
    <property type="nucleotide sequence ID" value="NZ_JBHUMD010000003.1"/>
</dbReference>
<proteinExistence type="predicted"/>
<accession>A0ABW5NS19</accession>
<evidence type="ECO:0000313" key="3">
    <source>
        <dbReference type="Proteomes" id="UP001597480"/>
    </source>
</evidence>
<keyword evidence="1" id="KW-0732">Signal</keyword>
<feature type="signal peptide" evidence="1">
    <location>
        <begin position="1"/>
        <end position="21"/>
    </location>
</feature>
<sequence length="155" mass="17896">MKRKFAIFNLALMALVQLTIAYQSFHAFSHTHTAYEHSELKKEGKQFSAHHEHEDEDCSVCDFHFDYFIQPQQFCLRLDFPFREIPYRFNSIENTASAFAGSLFSHRGPPTPGIVILSLKDLIVLHLTTRTTKGFHKVHKALCPDSYRDCAFSTL</sequence>
<feature type="chain" id="PRO_5046715836" description="DUF2946 domain-containing protein" evidence="1">
    <location>
        <begin position="22"/>
        <end position="155"/>
    </location>
</feature>